<dbReference type="Gene3D" id="1.10.10.10">
    <property type="entry name" value="Winged helix-like DNA-binding domain superfamily/Winged helix DNA-binding domain"/>
    <property type="match status" value="1"/>
</dbReference>
<dbReference type="InterPro" id="IPR036390">
    <property type="entry name" value="WH_DNA-bd_sf"/>
</dbReference>
<dbReference type="SUPFAM" id="SSF46785">
    <property type="entry name" value="Winged helix' DNA-binding domain"/>
    <property type="match status" value="1"/>
</dbReference>
<dbReference type="GO" id="GO:0006351">
    <property type="term" value="P:DNA-templated transcription"/>
    <property type="evidence" value="ECO:0007669"/>
    <property type="project" value="TreeGrafter"/>
</dbReference>
<evidence type="ECO:0000256" key="3">
    <source>
        <dbReference type="ARBA" id="ARBA00023125"/>
    </source>
</evidence>
<keyword evidence="7" id="KW-1185">Reference proteome</keyword>
<dbReference type="Pfam" id="PF03466">
    <property type="entry name" value="LysR_substrate"/>
    <property type="match status" value="1"/>
</dbReference>
<dbReference type="Pfam" id="PF00126">
    <property type="entry name" value="HTH_1"/>
    <property type="match status" value="1"/>
</dbReference>
<keyword evidence="2" id="KW-0805">Transcription regulation</keyword>
<dbReference type="PRINTS" id="PR00039">
    <property type="entry name" value="HTHLYSR"/>
</dbReference>
<reference evidence="6" key="2">
    <citation type="submission" date="2023-04" db="EMBL/GenBank/DDBJ databases">
        <title>'Rhodoalgimonas zhirmunskyi' gen. nov., isolated from a red alga.</title>
        <authorList>
            <person name="Nedashkovskaya O.I."/>
            <person name="Otstavnykh N.Y."/>
            <person name="Bystritskaya E.P."/>
            <person name="Balabanova L.A."/>
            <person name="Isaeva M.P."/>
        </authorList>
    </citation>
    <scope>NUCLEOTIDE SEQUENCE</scope>
    <source>
        <strain evidence="6">10Alg 79</strain>
    </source>
</reference>
<dbReference type="InterPro" id="IPR036388">
    <property type="entry name" value="WH-like_DNA-bd_sf"/>
</dbReference>
<dbReference type="GO" id="GO:0043565">
    <property type="term" value="F:sequence-specific DNA binding"/>
    <property type="evidence" value="ECO:0007669"/>
    <property type="project" value="TreeGrafter"/>
</dbReference>
<evidence type="ECO:0000256" key="4">
    <source>
        <dbReference type="ARBA" id="ARBA00023163"/>
    </source>
</evidence>
<dbReference type="InterPro" id="IPR058163">
    <property type="entry name" value="LysR-type_TF_proteobact-type"/>
</dbReference>
<accession>A0AAJ1UDJ9</accession>
<dbReference type="RefSeq" id="WP_317627509.1">
    <property type="nucleotide sequence ID" value="NZ_JANFFA010000006.1"/>
</dbReference>
<dbReference type="Proteomes" id="UP001227162">
    <property type="component" value="Unassembled WGS sequence"/>
</dbReference>
<evidence type="ECO:0000259" key="5">
    <source>
        <dbReference type="PROSITE" id="PS50931"/>
    </source>
</evidence>
<dbReference type="SUPFAM" id="SSF53850">
    <property type="entry name" value="Periplasmic binding protein-like II"/>
    <property type="match status" value="1"/>
</dbReference>
<dbReference type="PANTHER" id="PTHR30537">
    <property type="entry name" value="HTH-TYPE TRANSCRIPTIONAL REGULATOR"/>
    <property type="match status" value="1"/>
</dbReference>
<dbReference type="GO" id="GO:0003700">
    <property type="term" value="F:DNA-binding transcription factor activity"/>
    <property type="evidence" value="ECO:0007669"/>
    <property type="project" value="InterPro"/>
</dbReference>
<gene>
    <name evidence="6" type="ORF">NOI20_17365</name>
</gene>
<comment type="caution">
    <text evidence="6">The sequence shown here is derived from an EMBL/GenBank/DDBJ whole genome shotgun (WGS) entry which is preliminary data.</text>
</comment>
<reference evidence="6" key="1">
    <citation type="submission" date="2022-07" db="EMBL/GenBank/DDBJ databases">
        <authorList>
            <person name="Otstavnykh N."/>
            <person name="Isaeva M."/>
            <person name="Bystritskaya E."/>
        </authorList>
    </citation>
    <scope>NUCLEOTIDE SEQUENCE</scope>
    <source>
        <strain evidence="6">10Alg 79</strain>
    </source>
</reference>
<dbReference type="EMBL" id="JANFFA010000006">
    <property type="protein sequence ID" value="MDQ2095893.1"/>
    <property type="molecule type" value="Genomic_DNA"/>
</dbReference>
<feature type="domain" description="HTH lysR-type" evidence="5">
    <location>
        <begin position="8"/>
        <end position="65"/>
    </location>
</feature>
<dbReference type="Gene3D" id="3.40.190.290">
    <property type="match status" value="1"/>
</dbReference>
<name>A0AAJ1UDJ9_9RHOB</name>
<evidence type="ECO:0000313" key="6">
    <source>
        <dbReference type="EMBL" id="MDQ2095893.1"/>
    </source>
</evidence>
<dbReference type="InterPro" id="IPR005119">
    <property type="entry name" value="LysR_subst-bd"/>
</dbReference>
<evidence type="ECO:0000256" key="2">
    <source>
        <dbReference type="ARBA" id="ARBA00023015"/>
    </source>
</evidence>
<comment type="similarity">
    <text evidence="1">Belongs to the LysR transcriptional regulatory family.</text>
</comment>
<dbReference type="InterPro" id="IPR000847">
    <property type="entry name" value="LysR_HTH_N"/>
</dbReference>
<sequence>MDGMLKQVDWALVQAFLAVAEAGSLSGAARALGRSQPTLGRQVKALEDQLGLRLFQRHPKGLSLSPGGEGLLSPARAMGDAMGEIALYAAGHEAGAAGTVRITASEMVSHYLLPSILVQLRQEAPEIEIELVASDTTENLLYREADIALRMYEPRQLDLVARRLGEIEIGVFAAKSYLARRGWPAGPDDLSQHDLVGYDRSELILRGMREGGIEMRREDFALRCDGQVIYWELVRAGGGIGFGQVPIAEGDPLIARLELGSPMPTLPLWIAAHREMRHAPRVRRVWEALAEGLAPHFKANRTA</sequence>
<evidence type="ECO:0000256" key="1">
    <source>
        <dbReference type="ARBA" id="ARBA00009437"/>
    </source>
</evidence>
<protein>
    <submittedName>
        <fullName evidence="6">LysR family transcriptional regulator</fullName>
    </submittedName>
</protein>
<keyword evidence="3" id="KW-0238">DNA-binding</keyword>
<proteinExistence type="inferred from homology"/>
<keyword evidence="4" id="KW-0804">Transcription</keyword>
<organism evidence="6 7">
    <name type="scientific">Rhodalgimonas zhirmunskyi</name>
    <dbReference type="NCBI Taxonomy" id="2964767"/>
    <lineage>
        <taxon>Bacteria</taxon>
        <taxon>Pseudomonadati</taxon>
        <taxon>Pseudomonadota</taxon>
        <taxon>Alphaproteobacteria</taxon>
        <taxon>Rhodobacterales</taxon>
        <taxon>Roseobacteraceae</taxon>
        <taxon>Rhodalgimonas</taxon>
    </lineage>
</organism>
<dbReference type="PANTHER" id="PTHR30537:SF3">
    <property type="entry name" value="TRANSCRIPTIONAL REGULATORY PROTEIN"/>
    <property type="match status" value="1"/>
</dbReference>
<dbReference type="PROSITE" id="PS50931">
    <property type="entry name" value="HTH_LYSR"/>
    <property type="match status" value="1"/>
</dbReference>
<dbReference type="AlphaFoldDB" id="A0AAJ1UDJ9"/>
<evidence type="ECO:0000313" key="7">
    <source>
        <dbReference type="Proteomes" id="UP001227162"/>
    </source>
</evidence>